<gene>
    <name evidence="2" type="ORF">FO440_09820</name>
</gene>
<dbReference type="InterPro" id="IPR002925">
    <property type="entry name" value="Dienelactn_hydro"/>
</dbReference>
<dbReference type="Gene3D" id="3.40.50.1820">
    <property type="entry name" value="alpha/beta hydrolase"/>
    <property type="match status" value="1"/>
</dbReference>
<proteinExistence type="predicted"/>
<keyword evidence="3" id="KW-1185">Reference proteome</keyword>
<dbReference type="PANTHER" id="PTHR22946:SF0">
    <property type="entry name" value="DIENELACTONE HYDROLASE DOMAIN-CONTAINING PROTEIN"/>
    <property type="match status" value="1"/>
</dbReference>
<sequence>MIDVNKMYKSQKLHLKCQNSMRVKCRFKLLLIVNRIIILQMRRLLTSIFILCAFFTSAKSLNNRLFHFTKTGEDPFTPYLNSIPTVLQVISTVNSGSGDEAIVTKEIVFSSKNGVNKIYGIMAFPQRAGKFPGVLVIHAGDGNAQNAKGIIERLARKGYAAFACDMAGFCNTNTTPYSSGPWKATPAPDERPRFYLKNGPKSSSLVDAEVAGIEAFNLLRSQPNVDAEKMGITGYSWGSYSTTMLSGLLGDKVKAAYAFWGAGFFDKGTYWKKIIEDLPDSIRTTWLTYFDAGRRAPHIKANFFMEAAVNDTYFWVESVNATLQAIPKAKNHVWGPNVNHREAPTSALMQGLFFDYNLKGLGSPFGHVAISDVKSMKDSTKEVTIKLDIPSGVAIKTVQVYYSEPQARWDARKWMPLTATEKNKKTYTATIPVDLVKKNVNFYAHLTDTRGAVTSSDIY</sequence>
<evidence type="ECO:0000313" key="3">
    <source>
        <dbReference type="Proteomes" id="UP000318733"/>
    </source>
</evidence>
<dbReference type="GO" id="GO:0016787">
    <property type="term" value="F:hydrolase activity"/>
    <property type="evidence" value="ECO:0007669"/>
    <property type="project" value="InterPro"/>
</dbReference>
<reference evidence="2 3" key="1">
    <citation type="submission" date="2019-07" db="EMBL/GenBank/DDBJ databases">
        <authorList>
            <person name="Huq M.A."/>
        </authorList>
    </citation>
    <scope>NUCLEOTIDE SEQUENCE [LARGE SCALE GENOMIC DNA]</scope>
    <source>
        <strain evidence="2 3">MAH-19</strain>
    </source>
</reference>
<dbReference type="PANTHER" id="PTHR22946">
    <property type="entry name" value="DIENELACTONE HYDROLASE DOMAIN-CONTAINING PROTEIN-RELATED"/>
    <property type="match status" value="1"/>
</dbReference>
<organism evidence="2 3">
    <name type="scientific">Mucilaginibacter corticis</name>
    <dbReference type="NCBI Taxonomy" id="2597670"/>
    <lineage>
        <taxon>Bacteria</taxon>
        <taxon>Pseudomonadati</taxon>
        <taxon>Bacteroidota</taxon>
        <taxon>Sphingobacteriia</taxon>
        <taxon>Sphingobacteriales</taxon>
        <taxon>Sphingobacteriaceae</taxon>
        <taxon>Mucilaginibacter</taxon>
    </lineage>
</organism>
<name>A0A556MXA6_9SPHI</name>
<protein>
    <recommendedName>
        <fullName evidence="1">Dienelactone hydrolase domain-containing protein</fullName>
    </recommendedName>
</protein>
<evidence type="ECO:0000313" key="2">
    <source>
        <dbReference type="EMBL" id="TSJ44453.1"/>
    </source>
</evidence>
<dbReference type="EMBL" id="VLPK01000001">
    <property type="protein sequence ID" value="TSJ44453.1"/>
    <property type="molecule type" value="Genomic_DNA"/>
</dbReference>
<dbReference type="SUPFAM" id="SSF53474">
    <property type="entry name" value="alpha/beta-Hydrolases"/>
    <property type="match status" value="1"/>
</dbReference>
<dbReference type="Pfam" id="PF01738">
    <property type="entry name" value="DLH"/>
    <property type="match status" value="1"/>
</dbReference>
<dbReference type="OrthoDB" id="742808at2"/>
<accession>A0A556MXA6</accession>
<dbReference type="AlphaFoldDB" id="A0A556MXA6"/>
<dbReference type="InterPro" id="IPR029058">
    <property type="entry name" value="AB_hydrolase_fold"/>
</dbReference>
<evidence type="ECO:0000259" key="1">
    <source>
        <dbReference type="Pfam" id="PF01738"/>
    </source>
</evidence>
<dbReference type="InterPro" id="IPR050261">
    <property type="entry name" value="FrsA_esterase"/>
</dbReference>
<dbReference type="Proteomes" id="UP000318733">
    <property type="component" value="Unassembled WGS sequence"/>
</dbReference>
<feature type="domain" description="Dienelactone hydrolase" evidence="1">
    <location>
        <begin position="120"/>
        <end position="302"/>
    </location>
</feature>
<comment type="caution">
    <text evidence="2">The sequence shown here is derived from an EMBL/GenBank/DDBJ whole genome shotgun (WGS) entry which is preliminary data.</text>
</comment>